<keyword evidence="2" id="KW-0472">Membrane</keyword>
<sequence>MKRTIGTRPETFHFALLLLQACALIAQIVGVALPGTALLVGAAALGYAADLVMHAGRTAPPRVLGQLHAEAVTRQAVRDLLLVAGLLRLEDGPSTGFLLVCLGGLLFVHGAHVALQAGTVLVQRSRKLPVVTRNIDTSGLRLPSAPPAVITRRPGLRLLLAELPAVAGLSVTAAGGHSGWALGGVVLAAVLSAAALTMLALAFLPGRRAPRQEEVMEWFDEWLRDHRPTVGMYFSGGSSSAYQANMWLSALEKLEGRPVIVLRERAMVPRIGPTDLPIVCLPRVADLMRLGDSSLKVLLHPANAPKTSQVLRIPSIMHTFVNHGESDKLSSCNPYAKAYDEVWVAGPAARERYALAAVGVADEDVVEVGRPQLAGVERGSGPVPAGSPVTVLYAPTWEGWTDDPGNTSIVLAGETIVRRLLADPGVRLLYRPHPLTGSVDPRAGAANRRIIGLIEAARGAGPQSAATPEQREALERTQRELDRLTAAWSLSSADDLERMADKGMSGDLTVPEAMRRATEEWEGVYWTALPATEHQVLTGERPGLYSCFNHSDVLITDVSSVISEFMVSGKPYAVTNTTDLAEGAFREAFPTVRAGTVLTATAKGLDELLGVARGTHDDTLATAREELRTHLLGPAAPTSAERFQEAVHALAARVDERRAKAAGGTSQAVPRQRAGAV</sequence>
<dbReference type="Proteomes" id="UP000198280">
    <property type="component" value="Unassembled WGS sequence"/>
</dbReference>
<keyword evidence="2" id="KW-1133">Transmembrane helix</keyword>
<proteinExistence type="predicted"/>
<name>A0A239LBV0_9ACTN</name>
<keyword evidence="4" id="KW-1185">Reference proteome</keyword>
<accession>A0A239LBV0</accession>
<dbReference type="SUPFAM" id="SSF53756">
    <property type="entry name" value="UDP-Glycosyltransferase/glycogen phosphorylase"/>
    <property type="match status" value="1"/>
</dbReference>
<evidence type="ECO:0000256" key="1">
    <source>
        <dbReference type="SAM" id="MobiDB-lite"/>
    </source>
</evidence>
<dbReference type="Gene3D" id="3.40.50.12580">
    <property type="match status" value="1"/>
</dbReference>
<dbReference type="PROSITE" id="PS51257">
    <property type="entry name" value="PROKAR_LIPOPROTEIN"/>
    <property type="match status" value="1"/>
</dbReference>
<dbReference type="RefSeq" id="WP_245939092.1">
    <property type="nucleotide sequence ID" value="NZ_FZOF01000019.1"/>
</dbReference>
<evidence type="ECO:0008006" key="5">
    <source>
        <dbReference type="Google" id="ProtNLM"/>
    </source>
</evidence>
<evidence type="ECO:0000256" key="2">
    <source>
        <dbReference type="SAM" id="Phobius"/>
    </source>
</evidence>
<dbReference type="EMBL" id="FZOF01000019">
    <property type="protein sequence ID" value="SNT28106.1"/>
    <property type="molecule type" value="Genomic_DNA"/>
</dbReference>
<protein>
    <recommendedName>
        <fullName evidence="5">Integral membrane protein</fullName>
    </recommendedName>
</protein>
<keyword evidence="2" id="KW-0812">Transmembrane</keyword>
<feature type="transmembrane region" description="Helical" evidence="2">
    <location>
        <begin position="97"/>
        <end position="122"/>
    </location>
</feature>
<dbReference type="InterPro" id="IPR043148">
    <property type="entry name" value="TagF_C"/>
</dbReference>
<organism evidence="3 4">
    <name type="scientific">Actinacidiphila glaucinigra</name>
    <dbReference type="NCBI Taxonomy" id="235986"/>
    <lineage>
        <taxon>Bacteria</taxon>
        <taxon>Bacillati</taxon>
        <taxon>Actinomycetota</taxon>
        <taxon>Actinomycetes</taxon>
        <taxon>Kitasatosporales</taxon>
        <taxon>Streptomycetaceae</taxon>
        <taxon>Actinacidiphila</taxon>
    </lineage>
</organism>
<dbReference type="AlphaFoldDB" id="A0A239LBV0"/>
<gene>
    <name evidence="3" type="ORF">SAMN05216252_11956</name>
</gene>
<evidence type="ECO:0000313" key="4">
    <source>
        <dbReference type="Proteomes" id="UP000198280"/>
    </source>
</evidence>
<feature type="region of interest" description="Disordered" evidence="1">
    <location>
        <begin position="658"/>
        <end position="677"/>
    </location>
</feature>
<feature type="transmembrane region" description="Helical" evidence="2">
    <location>
        <begin position="180"/>
        <end position="204"/>
    </location>
</feature>
<reference evidence="3 4" key="1">
    <citation type="submission" date="2017-06" db="EMBL/GenBank/DDBJ databases">
        <authorList>
            <person name="Kim H.J."/>
            <person name="Triplett B.A."/>
        </authorList>
    </citation>
    <scope>NUCLEOTIDE SEQUENCE [LARGE SCALE GENOMIC DNA]</scope>
    <source>
        <strain evidence="3 4">CGMCC 4.1858</strain>
    </source>
</reference>
<evidence type="ECO:0000313" key="3">
    <source>
        <dbReference type="EMBL" id="SNT28106.1"/>
    </source>
</evidence>